<keyword evidence="2" id="KW-1185">Reference proteome</keyword>
<organism evidence="1 2">
    <name type="scientific">Desulfofervidus auxilii</name>
    <dbReference type="NCBI Taxonomy" id="1621989"/>
    <lineage>
        <taxon>Bacteria</taxon>
        <taxon>Pseudomonadati</taxon>
        <taxon>Thermodesulfobacteriota</taxon>
        <taxon>Candidatus Desulfofervidia</taxon>
        <taxon>Candidatus Desulfofervidales</taxon>
        <taxon>Candidatus Desulfofervidaceae</taxon>
        <taxon>Candidatus Desulfofervidus</taxon>
    </lineage>
</organism>
<sequence length="481" mass="53388">MLKRICSILVMLSIITAPIGVYADEMSNYMIDTLNNLSNLTPHAYEGQQRGYFIGGSLSTRIPNDVIQPFSYTPPQFHVGCNGIDVVMGGFSYLNFDYIVKKLQSILQAAPFLAFDIAIQTLCEQCRSAMNSAEHFSQLINKLNFSSCKSAEALVAALTPERIRRKIIAKTSAQKQKEGQEDGWWSALDNAIQNVNSAIDYYTGQYDAMVNGVNVNAIQPYNPSLIQNAASATGLGGVGVYLDFLRAVIGDVVAGEPIGGTNNTLFQPLDVAPCYTTFDADTIISDFLNGHYKKRSSSSGSQCEEVNMDTPVVDEIQNRLSDIYDTISSDGQLTQEQINLINASSIPVYSFLKLAYISNEPAVAQATIEEMGNLVATDVVYTAITRLTTGLHKALTQYKNFAGKEDLVGKKISDEKIDQMLTRIKELRKAMYWYWQDALDEFSDKYNSFLDKYRQEEAKVMNALQKTDLARSYQLQGILTK</sequence>
<name>A0A7U4QK60_DESA2</name>
<dbReference type="OrthoDB" id="9797479at2"/>
<dbReference type="Proteomes" id="UP000070560">
    <property type="component" value="Chromosome"/>
</dbReference>
<reference evidence="1 2" key="1">
    <citation type="submission" date="2015-10" db="EMBL/GenBank/DDBJ databases">
        <title>Candidatus Desulfofervidus auxilii, a hydrogenotrophic sulfate-reducing bacterium involved in the thermophilic anaerobic oxidation of methane.</title>
        <authorList>
            <person name="Krukenberg V."/>
            <person name="Richter M."/>
            <person name="Wegener G."/>
        </authorList>
    </citation>
    <scope>NUCLEOTIDE SEQUENCE [LARGE SCALE GENOMIC DNA]</scope>
    <source>
        <strain evidence="1 2">HS1</strain>
    </source>
</reference>
<evidence type="ECO:0000313" key="1">
    <source>
        <dbReference type="EMBL" id="AMM40836.1"/>
    </source>
</evidence>
<dbReference type="EMBL" id="CP013015">
    <property type="protein sequence ID" value="AMM40836.1"/>
    <property type="molecule type" value="Genomic_DNA"/>
</dbReference>
<dbReference type="Pfam" id="PF06122">
    <property type="entry name" value="TraH"/>
    <property type="match status" value="1"/>
</dbReference>
<accession>A0A7U4QK60</accession>
<protein>
    <submittedName>
        <fullName evidence="1">Conjugal transfer protein TraH</fullName>
    </submittedName>
</protein>
<dbReference type="KEGG" id="daw:HS1_001032"/>
<dbReference type="InterPro" id="IPR010927">
    <property type="entry name" value="T4SS_TraH"/>
</dbReference>
<dbReference type="AlphaFoldDB" id="A0A7U4QK60"/>
<evidence type="ECO:0000313" key="2">
    <source>
        <dbReference type="Proteomes" id="UP000070560"/>
    </source>
</evidence>
<gene>
    <name evidence="1" type="ORF">HS1_001032</name>
</gene>
<proteinExistence type="predicted"/>
<dbReference type="RefSeq" id="WP_066061916.1">
    <property type="nucleotide sequence ID" value="NZ_CP013015.1"/>
</dbReference>